<dbReference type="PANTHER" id="PTHR43877">
    <property type="entry name" value="AMINOALKYLPHOSPHONATE N-ACETYLTRANSFERASE-RELATED-RELATED"/>
    <property type="match status" value="1"/>
</dbReference>
<dbReference type="InterPro" id="IPR000182">
    <property type="entry name" value="GNAT_dom"/>
</dbReference>
<dbReference type="InterPro" id="IPR050832">
    <property type="entry name" value="Bact_Acetyltransf"/>
</dbReference>
<keyword evidence="3" id="KW-1133">Transmembrane helix</keyword>
<proteinExistence type="predicted"/>
<dbReference type="PROSITE" id="PS51186">
    <property type="entry name" value="GNAT"/>
    <property type="match status" value="1"/>
</dbReference>
<dbReference type="Proteomes" id="UP000305760">
    <property type="component" value="Unassembled WGS sequence"/>
</dbReference>
<feature type="transmembrane region" description="Helical" evidence="3">
    <location>
        <begin position="17"/>
        <end position="36"/>
    </location>
</feature>
<dbReference type="SUPFAM" id="SSF55729">
    <property type="entry name" value="Acyl-CoA N-acyltransferases (Nat)"/>
    <property type="match status" value="1"/>
</dbReference>
<name>A0A5C4RWZ2_9GAMM</name>
<keyword evidence="6" id="KW-1185">Reference proteome</keyword>
<accession>A0A5C4RWZ2</accession>
<dbReference type="Pfam" id="PF00583">
    <property type="entry name" value="Acetyltransf_1"/>
    <property type="match status" value="1"/>
</dbReference>
<gene>
    <name evidence="5" type="ORF">E1B00_00345</name>
</gene>
<evidence type="ECO:0000259" key="4">
    <source>
        <dbReference type="PROSITE" id="PS51186"/>
    </source>
</evidence>
<keyword evidence="2" id="KW-0012">Acyltransferase</keyword>
<dbReference type="EMBL" id="SMDR01000001">
    <property type="protein sequence ID" value="TNJ35793.1"/>
    <property type="molecule type" value="Genomic_DNA"/>
</dbReference>
<dbReference type="PANTHER" id="PTHR43877:SF1">
    <property type="entry name" value="ACETYLTRANSFERASE"/>
    <property type="match status" value="1"/>
</dbReference>
<protein>
    <submittedName>
        <fullName evidence="5">N-acetyltransferase</fullName>
    </submittedName>
</protein>
<dbReference type="Gene3D" id="3.40.630.30">
    <property type="match status" value="1"/>
</dbReference>
<keyword evidence="1 5" id="KW-0808">Transferase</keyword>
<evidence type="ECO:0000256" key="2">
    <source>
        <dbReference type="ARBA" id="ARBA00023315"/>
    </source>
</evidence>
<dbReference type="CDD" id="cd04301">
    <property type="entry name" value="NAT_SF"/>
    <property type="match status" value="1"/>
</dbReference>
<feature type="domain" description="N-acetyltransferase" evidence="4">
    <location>
        <begin position="43"/>
        <end position="194"/>
    </location>
</feature>
<dbReference type="InterPro" id="IPR016181">
    <property type="entry name" value="Acyl_CoA_acyltransferase"/>
</dbReference>
<evidence type="ECO:0000256" key="1">
    <source>
        <dbReference type="ARBA" id="ARBA00022679"/>
    </source>
</evidence>
<organism evidence="5 6">
    <name type="scientific">Arenimonas terrae</name>
    <dbReference type="NCBI Taxonomy" id="2546226"/>
    <lineage>
        <taxon>Bacteria</taxon>
        <taxon>Pseudomonadati</taxon>
        <taxon>Pseudomonadota</taxon>
        <taxon>Gammaproteobacteria</taxon>
        <taxon>Lysobacterales</taxon>
        <taxon>Lysobacteraceae</taxon>
        <taxon>Arenimonas</taxon>
    </lineage>
</organism>
<keyword evidence="3" id="KW-0812">Transmembrane</keyword>
<sequence length="206" mass="21457">MLAESAQASDPSNLVELALGALAGLVAVIGLAWFLLARSTGVLAIRGETRDDADAIEAVTLAAFRKAEHRSGTEQAIVRRLRRDGALTVSLVAEQGGAVLGHVAASPIRLSGGESGWFGLGPVSVHPHFQRKGIGRRLVDQALDELRARGAIGCVVLGDPVYYSRFGFAAAPGLVLPGVPPEYFQALVFSGSAPTGTVSYHAAFDD</sequence>
<reference evidence="5 6" key="1">
    <citation type="submission" date="2019-03" db="EMBL/GenBank/DDBJ databases">
        <title>Arenimonas daejeonensis sp. nov., isolated from compost.</title>
        <authorList>
            <person name="Jeon C.O."/>
        </authorList>
    </citation>
    <scope>NUCLEOTIDE SEQUENCE [LARGE SCALE GENOMIC DNA]</scope>
    <source>
        <strain evidence="5 6">R29</strain>
    </source>
</reference>
<evidence type="ECO:0000313" key="5">
    <source>
        <dbReference type="EMBL" id="TNJ35793.1"/>
    </source>
</evidence>
<evidence type="ECO:0000313" key="6">
    <source>
        <dbReference type="Proteomes" id="UP000305760"/>
    </source>
</evidence>
<evidence type="ECO:0000256" key="3">
    <source>
        <dbReference type="SAM" id="Phobius"/>
    </source>
</evidence>
<dbReference type="AlphaFoldDB" id="A0A5C4RWZ2"/>
<dbReference type="OrthoDB" id="9797178at2"/>
<keyword evidence="3" id="KW-0472">Membrane</keyword>
<comment type="caution">
    <text evidence="5">The sequence shown here is derived from an EMBL/GenBank/DDBJ whole genome shotgun (WGS) entry which is preliminary data.</text>
</comment>
<dbReference type="GO" id="GO:0016747">
    <property type="term" value="F:acyltransferase activity, transferring groups other than amino-acyl groups"/>
    <property type="evidence" value="ECO:0007669"/>
    <property type="project" value="InterPro"/>
</dbReference>